<name>A0A2T5GG05_9SPHN</name>
<evidence type="ECO:0000256" key="5">
    <source>
        <dbReference type="ARBA" id="ARBA00023163"/>
    </source>
</evidence>
<organism evidence="8 9">
    <name type="scientific">Sphingomonas aurantiaca</name>
    <dbReference type="NCBI Taxonomy" id="185949"/>
    <lineage>
        <taxon>Bacteria</taxon>
        <taxon>Pseudomonadati</taxon>
        <taxon>Pseudomonadota</taxon>
        <taxon>Alphaproteobacteria</taxon>
        <taxon>Sphingomonadales</taxon>
        <taxon>Sphingomonadaceae</taxon>
        <taxon>Sphingomonas</taxon>
    </lineage>
</organism>
<evidence type="ECO:0000256" key="2">
    <source>
        <dbReference type="ARBA" id="ARBA00023015"/>
    </source>
</evidence>
<accession>A0A2T5GG05</accession>
<dbReference type="GO" id="GO:0003677">
    <property type="term" value="F:DNA binding"/>
    <property type="evidence" value="ECO:0007669"/>
    <property type="project" value="UniProtKB-KW"/>
</dbReference>
<keyword evidence="9" id="KW-1185">Reference proteome</keyword>
<comment type="caution">
    <text evidence="8">The sequence shown here is derived from an EMBL/GenBank/DDBJ whole genome shotgun (WGS) entry which is preliminary data.</text>
</comment>
<dbReference type="RefSeq" id="WP_055763333.1">
    <property type="nucleotide sequence ID" value="NZ_QAOG01000010.1"/>
</dbReference>
<keyword evidence="3" id="KW-0731">Sigma factor</keyword>
<dbReference type="SUPFAM" id="SSF88659">
    <property type="entry name" value="Sigma3 and sigma4 domains of RNA polymerase sigma factors"/>
    <property type="match status" value="1"/>
</dbReference>
<dbReference type="EMBL" id="QAOG01000010">
    <property type="protein sequence ID" value="PTQ58235.1"/>
    <property type="molecule type" value="Genomic_DNA"/>
</dbReference>
<feature type="domain" description="RNA polymerase sigma factor 70 region 4 type 2" evidence="7">
    <location>
        <begin position="131"/>
        <end position="182"/>
    </location>
</feature>
<dbReference type="SUPFAM" id="SSF88946">
    <property type="entry name" value="Sigma2 domain of RNA polymerase sigma factors"/>
    <property type="match status" value="1"/>
</dbReference>
<dbReference type="InterPro" id="IPR039425">
    <property type="entry name" value="RNA_pol_sigma-70-like"/>
</dbReference>
<dbReference type="Proteomes" id="UP000244189">
    <property type="component" value="Unassembled WGS sequence"/>
</dbReference>
<dbReference type="Pfam" id="PF08281">
    <property type="entry name" value="Sigma70_r4_2"/>
    <property type="match status" value="1"/>
</dbReference>
<dbReference type="NCBIfam" id="TIGR02937">
    <property type="entry name" value="sigma70-ECF"/>
    <property type="match status" value="1"/>
</dbReference>
<evidence type="ECO:0000313" key="9">
    <source>
        <dbReference type="Proteomes" id="UP000244189"/>
    </source>
</evidence>
<dbReference type="InterPro" id="IPR007627">
    <property type="entry name" value="RNA_pol_sigma70_r2"/>
</dbReference>
<dbReference type="InterPro" id="IPR013249">
    <property type="entry name" value="RNA_pol_sigma70_r4_t2"/>
</dbReference>
<evidence type="ECO:0000259" key="7">
    <source>
        <dbReference type="Pfam" id="PF08281"/>
    </source>
</evidence>
<dbReference type="InterPro" id="IPR036388">
    <property type="entry name" value="WH-like_DNA-bd_sf"/>
</dbReference>
<evidence type="ECO:0000259" key="6">
    <source>
        <dbReference type="Pfam" id="PF04542"/>
    </source>
</evidence>
<keyword evidence="4" id="KW-0238">DNA-binding</keyword>
<dbReference type="GO" id="GO:0006352">
    <property type="term" value="P:DNA-templated transcription initiation"/>
    <property type="evidence" value="ECO:0007669"/>
    <property type="project" value="InterPro"/>
</dbReference>
<keyword evidence="5" id="KW-0804">Transcription</keyword>
<evidence type="ECO:0000256" key="4">
    <source>
        <dbReference type="ARBA" id="ARBA00023125"/>
    </source>
</evidence>
<dbReference type="InterPro" id="IPR014284">
    <property type="entry name" value="RNA_pol_sigma-70_dom"/>
</dbReference>
<comment type="similarity">
    <text evidence="1">Belongs to the sigma-70 factor family. ECF subfamily.</text>
</comment>
<sequence>MSLDWTTLSDGELATLSIAGRQAAFSEIMRRYRQPIFRLARAFVGEADEALDLVQETFVAAHQAMPRYDTQRAMKAWLSTIAVNKCRDWARKRAVRRFFSFAAPLDEQAETIADDQVAIDDAAADRQELAKVTRAIATLPMNLKEPLVLRTIEGLSQAETADVLGISQKAVETRLYRARARLAENLKENQGVGARDA</sequence>
<evidence type="ECO:0000313" key="8">
    <source>
        <dbReference type="EMBL" id="PTQ58235.1"/>
    </source>
</evidence>
<dbReference type="PANTHER" id="PTHR43133:SF8">
    <property type="entry name" value="RNA POLYMERASE SIGMA FACTOR HI_1459-RELATED"/>
    <property type="match status" value="1"/>
</dbReference>
<dbReference type="CDD" id="cd06171">
    <property type="entry name" value="Sigma70_r4"/>
    <property type="match status" value="1"/>
</dbReference>
<dbReference type="InterPro" id="IPR013325">
    <property type="entry name" value="RNA_pol_sigma_r2"/>
</dbReference>
<protein>
    <submittedName>
        <fullName evidence="8">RNA polymerase sigma-70 factor (ECF subfamily)</fullName>
    </submittedName>
</protein>
<evidence type="ECO:0000256" key="1">
    <source>
        <dbReference type="ARBA" id="ARBA00010641"/>
    </source>
</evidence>
<keyword evidence="2" id="KW-0805">Transcription regulation</keyword>
<dbReference type="Gene3D" id="1.10.1740.10">
    <property type="match status" value="1"/>
</dbReference>
<proteinExistence type="inferred from homology"/>
<dbReference type="InterPro" id="IPR013324">
    <property type="entry name" value="RNA_pol_sigma_r3/r4-like"/>
</dbReference>
<dbReference type="Gene3D" id="1.10.10.10">
    <property type="entry name" value="Winged helix-like DNA-binding domain superfamily/Winged helix DNA-binding domain"/>
    <property type="match status" value="1"/>
</dbReference>
<gene>
    <name evidence="8" type="ORF">C8J26_4005</name>
</gene>
<dbReference type="PANTHER" id="PTHR43133">
    <property type="entry name" value="RNA POLYMERASE ECF-TYPE SIGMA FACTO"/>
    <property type="match status" value="1"/>
</dbReference>
<reference evidence="8 9" key="1">
    <citation type="submission" date="2018-04" db="EMBL/GenBank/DDBJ databases">
        <title>Genomic Encyclopedia of Type Strains, Phase III (KMG-III): the genomes of soil and plant-associated and newly described type strains.</title>
        <authorList>
            <person name="Whitman W."/>
        </authorList>
    </citation>
    <scope>NUCLEOTIDE SEQUENCE [LARGE SCALE GENOMIC DNA]</scope>
    <source>
        <strain evidence="8 9">MA101b</strain>
    </source>
</reference>
<feature type="domain" description="RNA polymerase sigma-70 region 2" evidence="6">
    <location>
        <begin position="29"/>
        <end position="94"/>
    </location>
</feature>
<dbReference type="AlphaFoldDB" id="A0A2T5GG05"/>
<dbReference type="Pfam" id="PF04542">
    <property type="entry name" value="Sigma70_r2"/>
    <property type="match status" value="1"/>
</dbReference>
<dbReference type="GO" id="GO:0016987">
    <property type="term" value="F:sigma factor activity"/>
    <property type="evidence" value="ECO:0007669"/>
    <property type="project" value="UniProtKB-KW"/>
</dbReference>
<evidence type="ECO:0000256" key="3">
    <source>
        <dbReference type="ARBA" id="ARBA00023082"/>
    </source>
</evidence>